<proteinExistence type="predicted"/>
<dbReference type="EMBL" id="JACHMN010000001">
    <property type="protein sequence ID" value="MBB5867230.1"/>
    <property type="molecule type" value="Genomic_DNA"/>
</dbReference>
<sequence length="134" mass="13776">MLLTSAPRSRLAALIATAAATAFLILPTPAHASSSCAAENICLWTGANYTGTKTSYDYSSFFGSTFCISTPFRSLKIGGGPHATLVATSAYQGTACSVLGGLQREDDLSLFGDPVDNPSFTFGPALSLSGLVVT</sequence>
<feature type="chain" id="PRO_5032803884" description="Peptidase inhibitor family I36" evidence="1">
    <location>
        <begin position="33"/>
        <end position="134"/>
    </location>
</feature>
<dbReference type="Proteomes" id="UP000587527">
    <property type="component" value="Unassembled WGS sequence"/>
</dbReference>
<feature type="signal peptide" evidence="1">
    <location>
        <begin position="1"/>
        <end position="32"/>
    </location>
</feature>
<comment type="caution">
    <text evidence="2">The sequence shown here is derived from an EMBL/GenBank/DDBJ whole genome shotgun (WGS) entry which is preliminary data.</text>
</comment>
<keyword evidence="3" id="KW-1185">Reference proteome</keyword>
<gene>
    <name evidence="2" type="ORF">F4553_000609</name>
</gene>
<dbReference type="RefSeq" id="WP_184831713.1">
    <property type="nucleotide sequence ID" value="NZ_JACHMN010000001.1"/>
</dbReference>
<keyword evidence="1" id="KW-0732">Signal</keyword>
<dbReference type="Pfam" id="PF03995">
    <property type="entry name" value="Inhibitor_I36"/>
    <property type="match status" value="1"/>
</dbReference>
<dbReference type="AlphaFoldDB" id="A0A841BK90"/>
<protein>
    <recommendedName>
        <fullName evidence="4">Peptidase inhibitor family I36</fullName>
    </recommendedName>
</protein>
<evidence type="ECO:0000313" key="3">
    <source>
        <dbReference type="Proteomes" id="UP000587527"/>
    </source>
</evidence>
<name>A0A841BK90_9ACTN</name>
<accession>A0A841BK90</accession>
<evidence type="ECO:0008006" key="4">
    <source>
        <dbReference type="Google" id="ProtNLM"/>
    </source>
</evidence>
<organism evidence="2 3">
    <name type="scientific">Allocatelliglobosispora scoriae</name>
    <dbReference type="NCBI Taxonomy" id="643052"/>
    <lineage>
        <taxon>Bacteria</taxon>
        <taxon>Bacillati</taxon>
        <taxon>Actinomycetota</taxon>
        <taxon>Actinomycetes</taxon>
        <taxon>Micromonosporales</taxon>
        <taxon>Micromonosporaceae</taxon>
        <taxon>Allocatelliglobosispora</taxon>
    </lineage>
</organism>
<evidence type="ECO:0000313" key="2">
    <source>
        <dbReference type="EMBL" id="MBB5867230.1"/>
    </source>
</evidence>
<evidence type="ECO:0000256" key="1">
    <source>
        <dbReference type="SAM" id="SignalP"/>
    </source>
</evidence>
<reference evidence="2 3" key="1">
    <citation type="submission" date="2020-08" db="EMBL/GenBank/DDBJ databases">
        <title>Sequencing the genomes of 1000 actinobacteria strains.</title>
        <authorList>
            <person name="Klenk H.-P."/>
        </authorList>
    </citation>
    <scope>NUCLEOTIDE SEQUENCE [LARGE SCALE GENOMIC DNA]</scope>
    <source>
        <strain evidence="2 3">DSM 45362</strain>
    </source>
</reference>